<protein>
    <submittedName>
        <fullName evidence="1">Uncharacterized protein</fullName>
    </submittedName>
</protein>
<dbReference type="AlphaFoldDB" id="A0A3M7MEX5"/>
<reference evidence="1 2" key="1">
    <citation type="journal article" date="2014" name="PLoS ONE">
        <title>De novo Genome Assembly of the Fungal Plant Pathogen Pyrenophora semeniperda.</title>
        <authorList>
            <person name="Soliai M.M."/>
            <person name="Meyer S.E."/>
            <person name="Udall J.A."/>
            <person name="Elzinga D.E."/>
            <person name="Hermansen R.A."/>
            <person name="Bodily P.M."/>
            <person name="Hart A.A."/>
            <person name="Coleman C.E."/>
        </authorList>
    </citation>
    <scope>NUCLEOTIDE SEQUENCE [LARGE SCALE GENOMIC DNA]</scope>
    <source>
        <strain evidence="1 2">CCB06</strain>
        <tissue evidence="1">Mycelium</tissue>
    </source>
</reference>
<evidence type="ECO:0000313" key="1">
    <source>
        <dbReference type="EMBL" id="RMZ73051.1"/>
    </source>
</evidence>
<evidence type="ECO:0000313" key="2">
    <source>
        <dbReference type="Proteomes" id="UP000265663"/>
    </source>
</evidence>
<dbReference type="EMBL" id="KE747838">
    <property type="protein sequence ID" value="RMZ73051.1"/>
    <property type="molecule type" value="Genomic_DNA"/>
</dbReference>
<keyword evidence="2" id="KW-1185">Reference proteome</keyword>
<proteinExistence type="predicted"/>
<organism evidence="1 2">
    <name type="scientific">Pyrenophora seminiperda CCB06</name>
    <dbReference type="NCBI Taxonomy" id="1302712"/>
    <lineage>
        <taxon>Eukaryota</taxon>
        <taxon>Fungi</taxon>
        <taxon>Dikarya</taxon>
        <taxon>Ascomycota</taxon>
        <taxon>Pezizomycotina</taxon>
        <taxon>Dothideomycetes</taxon>
        <taxon>Pleosporomycetidae</taxon>
        <taxon>Pleosporales</taxon>
        <taxon>Pleosporineae</taxon>
        <taxon>Pleosporaceae</taxon>
        <taxon>Pyrenophora</taxon>
    </lineage>
</organism>
<dbReference type="OrthoDB" id="3794856at2759"/>
<name>A0A3M7MEX5_9PLEO</name>
<gene>
    <name evidence="1" type="ORF">GMOD_00009560</name>
</gene>
<dbReference type="Proteomes" id="UP000265663">
    <property type="component" value="Unassembled WGS sequence"/>
</dbReference>
<sequence length="303" mass="33112">MQGPQAPLEADASRALADIEADLLAALKEEGVVNLDHFDLDVIDIDALNAMASAPELSAAFDAFKTQIVESRLLEQYPVMQSGADNVSEADPVQQAQPQPQASVQACAQAGKAEGFLFDSLEEAVAAQKAPSWICPNPDATIPATDRDRASYVLKLVNAMNNTASVYDSPGLKFARRWYHPVTGPSQYYSAEAKEIVCWDLVHLAEELHRNGAGALYSIDKLFWDATDKTCCWTFEQRIQNIALLLMYSKARCEALLSNETMQAVVGHPDTLLALVGKNAKENRARQTVMEYGRGIIELQVGP</sequence>
<accession>A0A3M7MEX5</accession>